<evidence type="ECO:0000313" key="3">
    <source>
        <dbReference type="Proteomes" id="UP000501669"/>
    </source>
</evidence>
<dbReference type="EMBL" id="CP027561">
    <property type="protein sequence ID" value="QJP95724.1"/>
    <property type="molecule type" value="Genomic_DNA"/>
</dbReference>
<dbReference type="RefSeq" id="WP_169430425.1">
    <property type="nucleotide sequence ID" value="NZ_CP027561.1"/>
</dbReference>
<dbReference type="Proteomes" id="UP000501669">
    <property type="component" value="Chromosome"/>
</dbReference>
<gene>
    <name evidence="2" type="ORF">C6Y56_14435</name>
</gene>
<protein>
    <submittedName>
        <fullName evidence="2">GNAT family N-acetyltransferase</fullName>
    </submittedName>
</protein>
<keyword evidence="2" id="KW-0808">Transferase</keyword>
<dbReference type="AlphaFoldDB" id="A0A7Z3GZL2"/>
<evidence type="ECO:0000313" key="2">
    <source>
        <dbReference type="EMBL" id="QJP95724.1"/>
    </source>
</evidence>
<dbReference type="PROSITE" id="PS51186">
    <property type="entry name" value="GNAT"/>
    <property type="match status" value="1"/>
</dbReference>
<reference evidence="2 3" key="1">
    <citation type="submission" date="2018-03" db="EMBL/GenBank/DDBJ databases">
        <title>Complete genome sequence of Pseudomonas fluorescens sp. G7.</title>
        <authorList>
            <person name="Gao C.-H."/>
            <person name="Li Z."/>
            <person name="Cai P."/>
        </authorList>
    </citation>
    <scope>NUCLEOTIDE SEQUENCE [LARGE SCALE GENOMIC DNA]</scope>
    <source>
        <strain evidence="2 3">G7</strain>
    </source>
</reference>
<feature type="domain" description="N-acetyltransferase" evidence="1">
    <location>
        <begin position="1"/>
        <end position="154"/>
    </location>
</feature>
<dbReference type="GO" id="GO:0016747">
    <property type="term" value="F:acyltransferase activity, transferring groups other than amino-acyl groups"/>
    <property type="evidence" value="ECO:0007669"/>
    <property type="project" value="InterPro"/>
</dbReference>
<proteinExistence type="predicted"/>
<dbReference type="InterPro" id="IPR016181">
    <property type="entry name" value="Acyl_CoA_acyltransferase"/>
</dbReference>
<dbReference type="InterPro" id="IPR000182">
    <property type="entry name" value="GNAT_dom"/>
</dbReference>
<dbReference type="Gene3D" id="3.40.630.30">
    <property type="match status" value="1"/>
</dbReference>
<organism evidence="2 3">
    <name type="scientific">Pseudomonas fluorescens</name>
    <dbReference type="NCBI Taxonomy" id="294"/>
    <lineage>
        <taxon>Bacteria</taxon>
        <taxon>Pseudomonadati</taxon>
        <taxon>Pseudomonadota</taxon>
        <taxon>Gammaproteobacteria</taxon>
        <taxon>Pseudomonadales</taxon>
        <taxon>Pseudomonadaceae</taxon>
        <taxon>Pseudomonas</taxon>
    </lineage>
</organism>
<dbReference type="SUPFAM" id="SSF55729">
    <property type="entry name" value="Acyl-CoA N-acyltransferases (Nat)"/>
    <property type="match status" value="1"/>
</dbReference>
<dbReference type="PANTHER" id="PTHR43451">
    <property type="entry name" value="ACETYLTRANSFERASE (GNAT) FAMILY PROTEIN"/>
    <property type="match status" value="1"/>
</dbReference>
<dbReference type="Pfam" id="PF13673">
    <property type="entry name" value="Acetyltransf_10"/>
    <property type="match status" value="1"/>
</dbReference>
<accession>A0A7Z3GZL2</accession>
<dbReference type="PANTHER" id="PTHR43451:SF1">
    <property type="entry name" value="ACETYLTRANSFERASE"/>
    <property type="match status" value="1"/>
</dbReference>
<name>A0A7Z3GZL2_PSEFL</name>
<dbReference type="InterPro" id="IPR052564">
    <property type="entry name" value="N-acetyltrans/Recomb-assoc"/>
</dbReference>
<sequence>MKIRRFSPGDEAALFRVFFSSIHQLAAVDYTQHQIDAWAPEDIDPQYWTTRMRTINPFVAEHNGEIVGYADIQSNGYIDHFFVSGAHARQGIGTLLMGRILDEANMLGIRELTSDVSRTAEIFFERHGFHVVERKLSVTRGVSLPNALMRKELK</sequence>
<evidence type="ECO:0000259" key="1">
    <source>
        <dbReference type="PROSITE" id="PS51186"/>
    </source>
</evidence>
<dbReference type="CDD" id="cd04301">
    <property type="entry name" value="NAT_SF"/>
    <property type="match status" value="1"/>
</dbReference>